<dbReference type="PANTHER" id="PTHR43297">
    <property type="entry name" value="OLIGOPEPTIDE TRANSPORT ATP-BINDING PROTEIN APPD"/>
    <property type="match status" value="1"/>
</dbReference>
<comment type="similarity">
    <text evidence="2">Belongs to the ABC transporter superfamily.</text>
</comment>
<dbReference type="Gene3D" id="3.40.50.300">
    <property type="entry name" value="P-loop containing nucleotide triphosphate hydrolases"/>
    <property type="match status" value="1"/>
</dbReference>
<dbReference type="GO" id="GO:0005886">
    <property type="term" value="C:plasma membrane"/>
    <property type="evidence" value="ECO:0007669"/>
    <property type="project" value="UniProtKB-SubCell"/>
</dbReference>
<dbReference type="Proteomes" id="UP000029628">
    <property type="component" value="Unassembled WGS sequence"/>
</dbReference>
<dbReference type="GO" id="GO:0005524">
    <property type="term" value="F:ATP binding"/>
    <property type="evidence" value="ECO:0007669"/>
    <property type="project" value="UniProtKB-KW"/>
</dbReference>
<evidence type="ECO:0000256" key="5">
    <source>
        <dbReference type="ARBA" id="ARBA00022741"/>
    </source>
</evidence>
<reference evidence="9 10" key="1">
    <citation type="submission" date="2014-07" db="EMBL/GenBank/DDBJ databases">
        <authorList>
            <person name="McCorrison J."/>
            <person name="Sanka R."/>
            <person name="Torralba M."/>
            <person name="Gillis M."/>
            <person name="Haft D.H."/>
            <person name="Methe B."/>
            <person name="Sutton G."/>
            <person name="Nelson K.E."/>
        </authorList>
    </citation>
    <scope>NUCLEOTIDE SEQUENCE [LARGE SCALE GENOMIC DNA]</scope>
    <source>
        <strain evidence="9 10">DNF00314</strain>
    </source>
</reference>
<dbReference type="Pfam" id="PF00005">
    <property type="entry name" value="ABC_tran"/>
    <property type="match status" value="1"/>
</dbReference>
<keyword evidence="5" id="KW-0547">Nucleotide-binding</keyword>
<proteinExistence type="inferred from homology"/>
<keyword evidence="3" id="KW-0813">Transport</keyword>
<evidence type="ECO:0000256" key="4">
    <source>
        <dbReference type="ARBA" id="ARBA00022475"/>
    </source>
</evidence>
<dbReference type="CDD" id="cd03257">
    <property type="entry name" value="ABC_NikE_OppD_transporters"/>
    <property type="match status" value="1"/>
</dbReference>
<comment type="caution">
    <text evidence="9">The sequence shown here is derived from an EMBL/GenBank/DDBJ whole genome shotgun (WGS) entry which is preliminary data.</text>
</comment>
<evidence type="ECO:0000313" key="9">
    <source>
        <dbReference type="EMBL" id="KGF46941.1"/>
    </source>
</evidence>
<dbReference type="InterPro" id="IPR050388">
    <property type="entry name" value="ABC_Ni/Peptide_Import"/>
</dbReference>
<sequence length="254" mass="28218">MIDVKDLQITIGNRPIIHHANFTVKNQEIIGIVGASGSGKSMMMKALMGLLPYGAQAQGQVQYDDGEYMDINEMHQSHKGHTLCMLPQDSINGLHPYKTLETQMEQTFQHHHLKGGREKIQTIFNELGLPKDERFLSSHARSLSGGMRQRVAIALCLAANPDILIADEPTTSLDAINQLKFITILKKLHTHHALSLLVVSHNIALVAQIAQRLWVVHQGTIIESGPTKEILEHPQEVHTKTLVEGCKRLYGGIL</sequence>
<evidence type="ECO:0000256" key="3">
    <source>
        <dbReference type="ARBA" id="ARBA00022448"/>
    </source>
</evidence>
<keyword evidence="4" id="KW-1003">Cell membrane</keyword>
<dbReference type="PROSITE" id="PS00211">
    <property type="entry name" value="ABC_TRANSPORTER_1"/>
    <property type="match status" value="1"/>
</dbReference>
<dbReference type="PANTHER" id="PTHR43297:SF2">
    <property type="entry name" value="DIPEPTIDE TRANSPORT ATP-BINDING PROTEIN DPPD"/>
    <property type="match status" value="1"/>
</dbReference>
<keyword evidence="6" id="KW-0067">ATP-binding</keyword>
<evidence type="ECO:0000256" key="7">
    <source>
        <dbReference type="ARBA" id="ARBA00023136"/>
    </source>
</evidence>
<keyword evidence="7" id="KW-0472">Membrane</keyword>
<keyword evidence="10" id="KW-1185">Reference proteome</keyword>
<organism evidence="9 10">
    <name type="scientific">Veillonella montpellierensis DNF00314</name>
    <dbReference type="NCBI Taxonomy" id="1401067"/>
    <lineage>
        <taxon>Bacteria</taxon>
        <taxon>Bacillati</taxon>
        <taxon>Bacillota</taxon>
        <taxon>Negativicutes</taxon>
        <taxon>Veillonellales</taxon>
        <taxon>Veillonellaceae</taxon>
        <taxon>Veillonella</taxon>
    </lineage>
</organism>
<feature type="domain" description="ABC transporter" evidence="8">
    <location>
        <begin position="2"/>
        <end position="243"/>
    </location>
</feature>
<dbReference type="InterPro" id="IPR003439">
    <property type="entry name" value="ABC_transporter-like_ATP-bd"/>
</dbReference>
<evidence type="ECO:0000256" key="6">
    <source>
        <dbReference type="ARBA" id="ARBA00022840"/>
    </source>
</evidence>
<evidence type="ECO:0000256" key="2">
    <source>
        <dbReference type="ARBA" id="ARBA00005417"/>
    </source>
</evidence>
<dbReference type="SMART" id="SM00382">
    <property type="entry name" value="AAA"/>
    <property type="match status" value="1"/>
</dbReference>
<dbReference type="eggNOG" id="COG0444">
    <property type="taxonomic scope" value="Bacteria"/>
</dbReference>
<dbReference type="AlphaFoldDB" id="A0A096AJZ1"/>
<dbReference type="InterPro" id="IPR017871">
    <property type="entry name" value="ABC_transporter-like_CS"/>
</dbReference>
<evidence type="ECO:0000259" key="8">
    <source>
        <dbReference type="PROSITE" id="PS50893"/>
    </source>
</evidence>
<dbReference type="GO" id="GO:0016887">
    <property type="term" value="F:ATP hydrolysis activity"/>
    <property type="evidence" value="ECO:0007669"/>
    <property type="project" value="InterPro"/>
</dbReference>
<dbReference type="InterPro" id="IPR003593">
    <property type="entry name" value="AAA+_ATPase"/>
</dbReference>
<accession>A0A096AJZ1</accession>
<protein>
    <recommendedName>
        <fullName evidence="8">ABC transporter domain-containing protein</fullName>
    </recommendedName>
</protein>
<dbReference type="RefSeq" id="WP_038152861.1">
    <property type="nucleotide sequence ID" value="NZ_JRNT01000023.1"/>
</dbReference>
<evidence type="ECO:0000256" key="1">
    <source>
        <dbReference type="ARBA" id="ARBA00004202"/>
    </source>
</evidence>
<dbReference type="PROSITE" id="PS50893">
    <property type="entry name" value="ABC_TRANSPORTER_2"/>
    <property type="match status" value="1"/>
</dbReference>
<evidence type="ECO:0000313" key="10">
    <source>
        <dbReference type="Proteomes" id="UP000029628"/>
    </source>
</evidence>
<comment type="subcellular location">
    <subcellularLocation>
        <location evidence="1">Cell membrane</location>
        <topology evidence="1">Peripheral membrane protein</topology>
    </subcellularLocation>
</comment>
<gene>
    <name evidence="9" type="ORF">HMPREF0872_06495</name>
</gene>
<dbReference type="EMBL" id="JRNT01000023">
    <property type="protein sequence ID" value="KGF46941.1"/>
    <property type="molecule type" value="Genomic_DNA"/>
</dbReference>
<name>A0A096AJZ1_9FIRM</name>
<dbReference type="InterPro" id="IPR027417">
    <property type="entry name" value="P-loop_NTPase"/>
</dbReference>
<dbReference type="SUPFAM" id="SSF52540">
    <property type="entry name" value="P-loop containing nucleoside triphosphate hydrolases"/>
    <property type="match status" value="1"/>
</dbReference>